<dbReference type="InterPro" id="IPR036259">
    <property type="entry name" value="MFS_trans_sf"/>
</dbReference>
<feature type="transmembrane region" description="Helical" evidence="4">
    <location>
        <begin position="317"/>
        <end position="340"/>
    </location>
</feature>
<sequence>MVAMAVAMGIGRFVYTPILPGMMEEVGLSARDAGLIASANFLGYLLGAVAAGGNWAQGRERTIMIAGLVANALLSAAMAVGTGVLAFIVLRFLAGLASAFVMIFTTGIVFSHLAAGGRDDLQAFHFAGVGLGIVASSVMMAGLIGVHAGWQAGWLGAAALSAAGIAVAGLVIDRGPVATGGSIRREPPLSGGRPIVFTILAYGLFGFGYIVTATFLIAIVRDGGGGRLFETGVWLVTGLAALPSVFLWNAVARRIGLAAAFVLGCLVEALGVAASVGLGGWTGPLLGGVLLGGTFVGLTALGLQAGRELAPASPRRVLAVMTAAFGIGQILGPIAAGFIAERTGDFVLASVLAAVALLAAGLASLMSRGTAKSP</sequence>
<feature type="transmembrane region" description="Helical" evidence="4">
    <location>
        <begin position="123"/>
        <end position="146"/>
    </location>
</feature>
<feature type="transmembrane region" description="Helical" evidence="4">
    <location>
        <begin position="152"/>
        <end position="173"/>
    </location>
</feature>
<feature type="transmembrane region" description="Helical" evidence="4">
    <location>
        <begin position="346"/>
        <end position="366"/>
    </location>
</feature>
<accession>A0A2P7SK10</accession>
<dbReference type="AlphaFoldDB" id="A0A2P7SK10"/>
<dbReference type="OrthoDB" id="9797953at2"/>
<feature type="transmembrane region" description="Helical" evidence="4">
    <location>
        <begin position="68"/>
        <end position="90"/>
    </location>
</feature>
<keyword evidence="7" id="KW-1185">Reference proteome</keyword>
<dbReference type="PANTHER" id="PTHR23537">
    <property type="match status" value="1"/>
</dbReference>
<dbReference type="InterPro" id="IPR020846">
    <property type="entry name" value="MFS_dom"/>
</dbReference>
<protein>
    <submittedName>
        <fullName evidence="6">MFS transporter</fullName>
    </submittedName>
</protein>
<dbReference type="InterPro" id="IPR010645">
    <property type="entry name" value="MFS_4"/>
</dbReference>
<feature type="transmembrane region" description="Helical" evidence="4">
    <location>
        <begin position="258"/>
        <end position="279"/>
    </location>
</feature>
<dbReference type="GO" id="GO:0022857">
    <property type="term" value="F:transmembrane transporter activity"/>
    <property type="evidence" value="ECO:0007669"/>
    <property type="project" value="InterPro"/>
</dbReference>
<feature type="transmembrane region" description="Helical" evidence="4">
    <location>
        <begin position="285"/>
        <end position="305"/>
    </location>
</feature>
<feature type="domain" description="Major facilitator superfamily (MFS) profile" evidence="5">
    <location>
        <begin position="1"/>
        <end position="368"/>
    </location>
</feature>
<dbReference type="Proteomes" id="UP000241229">
    <property type="component" value="Unassembled WGS sequence"/>
</dbReference>
<evidence type="ECO:0000313" key="7">
    <source>
        <dbReference type="Proteomes" id="UP000241229"/>
    </source>
</evidence>
<evidence type="ECO:0000256" key="2">
    <source>
        <dbReference type="ARBA" id="ARBA00022989"/>
    </source>
</evidence>
<name>A0A2P7SK10_9HYPH</name>
<feature type="transmembrane region" description="Helical" evidence="4">
    <location>
        <begin position="194"/>
        <end position="220"/>
    </location>
</feature>
<reference evidence="6 7" key="1">
    <citation type="submission" date="2018-03" db="EMBL/GenBank/DDBJ databases">
        <title>The draft genome of Mesorhizobium sp. 6GN-30.</title>
        <authorList>
            <person name="Liu L."/>
            <person name="Li L."/>
            <person name="Wang T."/>
            <person name="Zhang X."/>
            <person name="Liang L."/>
        </authorList>
    </citation>
    <scope>NUCLEOTIDE SEQUENCE [LARGE SCALE GENOMIC DNA]</scope>
    <source>
        <strain evidence="6 7">6GN30</strain>
    </source>
</reference>
<keyword evidence="2 4" id="KW-1133">Transmembrane helix</keyword>
<proteinExistence type="predicted"/>
<feature type="transmembrane region" description="Helical" evidence="4">
    <location>
        <begin position="232"/>
        <end position="251"/>
    </location>
</feature>
<evidence type="ECO:0000256" key="3">
    <source>
        <dbReference type="ARBA" id="ARBA00023136"/>
    </source>
</evidence>
<evidence type="ECO:0000313" key="6">
    <source>
        <dbReference type="EMBL" id="PSJ62691.1"/>
    </source>
</evidence>
<evidence type="ECO:0000256" key="4">
    <source>
        <dbReference type="SAM" id="Phobius"/>
    </source>
</evidence>
<dbReference type="GO" id="GO:0005886">
    <property type="term" value="C:plasma membrane"/>
    <property type="evidence" value="ECO:0007669"/>
    <property type="project" value="TreeGrafter"/>
</dbReference>
<comment type="caution">
    <text evidence="6">The sequence shown here is derived from an EMBL/GenBank/DDBJ whole genome shotgun (WGS) entry which is preliminary data.</text>
</comment>
<organism evidence="6 7">
    <name type="scientific">Kumtagia ephedrae</name>
    <dbReference type="NCBI Taxonomy" id="2116701"/>
    <lineage>
        <taxon>Bacteria</taxon>
        <taxon>Pseudomonadati</taxon>
        <taxon>Pseudomonadota</taxon>
        <taxon>Alphaproteobacteria</taxon>
        <taxon>Hyphomicrobiales</taxon>
        <taxon>Phyllobacteriaceae</taxon>
        <taxon>Kumtagia</taxon>
    </lineage>
</organism>
<dbReference type="SUPFAM" id="SSF103473">
    <property type="entry name" value="MFS general substrate transporter"/>
    <property type="match status" value="1"/>
</dbReference>
<evidence type="ECO:0000256" key="1">
    <source>
        <dbReference type="ARBA" id="ARBA00022692"/>
    </source>
</evidence>
<keyword evidence="3 4" id="KW-0472">Membrane</keyword>
<gene>
    <name evidence="6" type="ORF">C7I84_08250</name>
</gene>
<evidence type="ECO:0000259" key="5">
    <source>
        <dbReference type="PROSITE" id="PS50850"/>
    </source>
</evidence>
<dbReference type="PANTHER" id="PTHR23537:SF1">
    <property type="entry name" value="SUGAR TRANSPORTER"/>
    <property type="match status" value="1"/>
</dbReference>
<feature type="transmembrane region" description="Helical" evidence="4">
    <location>
        <begin position="33"/>
        <end position="56"/>
    </location>
</feature>
<keyword evidence="1 4" id="KW-0812">Transmembrane</keyword>
<dbReference type="EMBL" id="PXYK01000006">
    <property type="protein sequence ID" value="PSJ62691.1"/>
    <property type="molecule type" value="Genomic_DNA"/>
</dbReference>
<dbReference type="PROSITE" id="PS50850">
    <property type="entry name" value="MFS"/>
    <property type="match status" value="1"/>
</dbReference>
<dbReference type="Pfam" id="PF06779">
    <property type="entry name" value="MFS_4"/>
    <property type="match status" value="1"/>
</dbReference>
<feature type="transmembrane region" description="Helical" evidence="4">
    <location>
        <begin position="96"/>
        <end position="116"/>
    </location>
</feature>
<dbReference type="CDD" id="cd06180">
    <property type="entry name" value="MFS_YjiJ"/>
    <property type="match status" value="1"/>
</dbReference>
<dbReference type="Gene3D" id="1.20.1250.20">
    <property type="entry name" value="MFS general substrate transporter like domains"/>
    <property type="match status" value="2"/>
</dbReference>